<keyword evidence="3" id="KW-1185">Reference proteome</keyword>
<name>A0ABR9SQP3_9PSED</name>
<organism evidence="2 3">
    <name type="scientific">Pseudomonas cyclaminis</name>
    <dbReference type="NCBI Taxonomy" id="2781239"/>
    <lineage>
        <taxon>Bacteria</taxon>
        <taxon>Pseudomonadati</taxon>
        <taxon>Pseudomonadota</taxon>
        <taxon>Gammaproteobacteria</taxon>
        <taxon>Pseudomonadales</taxon>
        <taxon>Pseudomonadaceae</taxon>
        <taxon>Pseudomonas</taxon>
    </lineage>
</organism>
<sequence>MTLLSSSVPRSTGQVLPQPFVAEPTRGPSPATSTAAHATDQALGDTPQAKGDKDLAGVFAKTAHELVKTGLSIDGTDSLDEIPPDSTFGQWWTHLHKLLKNPQFVGWAKGKHIDLSKPLLISSFGHLTATASGQRQTFRALDKDPLWDMAVAPVLRAAGVAAAGNSPLVITPGSPTSAPFQVVANFYGEGGNVSAVRANELERTQTFRKNAANDPDSHMTPTASLDRLAMEKTALGDLEDIHALSSRLKQLLYNGSSQIEGALTSTTMDVDPDSSFGQLSELGNTMSPTLEQFILANNWNLPKTPAELDNLIQVINSPPLPVSTLGTLGGALSWPVPLEEYEQKAVYSDFYYNLNLPSLINNGLEIDPRGALGYLAKNMQFSNSELRNPLQVIEKILNTPKARELESALQAKMGDQWKTSSSHDWVLTAIATTLDTESLFRPTLNHVAGFNLADYRFSGQPLTTIKQELADHLVQLNRVSQELAPVAAHLLLARAAPELLVQNIPTHVTYGSAAWVALKAAVARIETYSPGATAQMTFAQVSALDAKDPITASGQGIQDAKSRLALIEWGKLHGTLVPREDGNYAQAHIDQTKKAFQDKITALQTSLEHLATKVPTQRDIGLDELKKKFGAELPYELKCFRDNSPIGRGSGNLASSTQPTFSLLDFYLANPELNRFSNWVSDDSRFPTGMIAQLSSLPNPKSKHERAFGTYKQNVIDAHTTVIKNQISRLPPDDRKNLEFGKIRVFTEGEVIKSRTVLPGFTQNDEGRHPDQPQDKRALIFQTERDGNLEFYEMSSQKGQITKRDDLKKNFKEGPQGDWVEIPSHHGETWKNTAIYERTPSVEQAAKQAASPLPVTTPASFTSPRSHYIGELVASHSNPASLFDPMFELTKAITTFDEEKAKENAITNIILGLIPGASAVRNLINGDPLAAIGDLFFDAVMYLTGTAFTKGGSALSSVGRTRAASAASRPFGRGVLGSAPGLPGSTGPIAPGAKFPHIRQVQQSAMNNAQMKEFIKRADIAEGTYQVGTSTERIKALAMRDQNTGHWFHYDAGKARPYGAKIDKFSPQTHRPVSTAASAPSAPLNHFEKSLQADNVVQMGGPMKDLKMVANEMHTYVDVYKGVDRLNIVAHGHPRNLADKIFGRGTHVVIDGKPYSARELVTLLNSKGVDPSLYNNIRLLVCYSGEGRSQAFGRLLQQELQRPVKAFEGTVTMTYGATEMASKRRTLMTATQSTYPQASPSIVEQVSDTILRNKFIGQITPTISKAHGSAVKINVADVGVPPVFTDSVISYKPVYFQ</sequence>
<dbReference type="Proteomes" id="UP000613075">
    <property type="component" value="Unassembled WGS sequence"/>
</dbReference>
<feature type="region of interest" description="Disordered" evidence="1">
    <location>
        <begin position="1"/>
        <end position="50"/>
    </location>
</feature>
<protein>
    <recommendedName>
        <fullName evidence="4">Peptidase C80 domain-containing protein</fullName>
    </recommendedName>
</protein>
<evidence type="ECO:0000313" key="3">
    <source>
        <dbReference type="Proteomes" id="UP000613075"/>
    </source>
</evidence>
<evidence type="ECO:0000256" key="1">
    <source>
        <dbReference type="SAM" id="MobiDB-lite"/>
    </source>
</evidence>
<dbReference type="EMBL" id="JADDUM010000064">
    <property type="protein sequence ID" value="MBE8591236.1"/>
    <property type="molecule type" value="Genomic_DNA"/>
</dbReference>
<comment type="caution">
    <text evidence="2">The sequence shown here is derived from an EMBL/GenBank/DDBJ whole genome shotgun (WGS) entry which is preliminary data.</text>
</comment>
<reference evidence="2 3" key="1">
    <citation type="submission" date="2020-10" db="EMBL/GenBank/DDBJ databases">
        <title>The draft genomes of Cyclamen pathogen Pseudomonas sp.</title>
        <authorList>
            <person name="Fujikawa T."/>
            <person name="Sawada H."/>
        </authorList>
    </citation>
    <scope>NUCLEOTIDE SEQUENCE [LARGE SCALE GENOMIC DNA]</scope>
    <source>
        <strain evidence="2 3">MAFF 301449</strain>
    </source>
</reference>
<proteinExistence type="predicted"/>
<gene>
    <name evidence="2" type="ORF">IQK56_10025</name>
</gene>
<feature type="compositionally biased region" description="Polar residues" evidence="1">
    <location>
        <begin position="1"/>
        <end position="15"/>
    </location>
</feature>
<accession>A0ABR9SQP3</accession>
<dbReference type="RefSeq" id="WP_193901661.1">
    <property type="nucleotide sequence ID" value="NZ_JADDUM010000064.1"/>
</dbReference>
<feature type="compositionally biased region" description="Low complexity" evidence="1">
    <location>
        <begin position="28"/>
        <end position="39"/>
    </location>
</feature>
<evidence type="ECO:0008006" key="4">
    <source>
        <dbReference type="Google" id="ProtNLM"/>
    </source>
</evidence>
<evidence type="ECO:0000313" key="2">
    <source>
        <dbReference type="EMBL" id="MBE8591236.1"/>
    </source>
</evidence>